<dbReference type="InterPro" id="IPR020103">
    <property type="entry name" value="PsdUridine_synth_cat_dom_sf"/>
</dbReference>
<feature type="domain" description="RNA-binding S4" evidence="7">
    <location>
        <begin position="10"/>
        <end position="65"/>
    </location>
</feature>
<dbReference type="OrthoDB" id="9807213at2"/>
<evidence type="ECO:0000256" key="1">
    <source>
        <dbReference type="ARBA" id="ARBA00008348"/>
    </source>
</evidence>
<dbReference type="Gene3D" id="3.30.70.580">
    <property type="entry name" value="Pseudouridine synthase I, catalytic domain, N-terminal subdomain"/>
    <property type="match status" value="1"/>
</dbReference>
<dbReference type="SMART" id="SM00363">
    <property type="entry name" value="S4"/>
    <property type="match status" value="1"/>
</dbReference>
<comment type="similarity">
    <text evidence="1 5">Belongs to the pseudouridine synthase RsuA family.</text>
</comment>
<keyword evidence="2 4" id="KW-0694">RNA-binding</keyword>
<dbReference type="STRING" id="474960.SAMN05216180_2496"/>
<accession>A0A1H8D3X4</accession>
<sequence>MAEKKANDGIRIQKVMAENGVASRRKSEEMIEAGLVTVNGRKATLGQRVNPYRDVIAVDGQKLLTNVKKHRYYIALNKPRGYVTTLSDEMDRKCVAELVENVPERVYPIGRLDRNSEGLLLFTNDGEFANQVMHPKFHINKTYRVTVRPDINDKQAMQLAEGVVIDGVKTAPAQVTVLTKEPGRVVMQIVITEGRNRQIRKMCEAVGLEVARLKRTSIGPVRLGMLKPGDWRELTEPELNALGSSIRSAQQQAEAKPNSPKHDKSKARGSWGSGGQRAEKKPKEKRTYKKVK</sequence>
<feature type="compositionally biased region" description="Basic residues" evidence="6">
    <location>
        <begin position="283"/>
        <end position="292"/>
    </location>
</feature>
<dbReference type="InterPro" id="IPR020094">
    <property type="entry name" value="TruA/RsuA/RluB/E/F_N"/>
</dbReference>
<gene>
    <name evidence="8" type="ORF">SAMN05216180_2496</name>
</gene>
<evidence type="ECO:0000256" key="4">
    <source>
        <dbReference type="PROSITE-ProRule" id="PRU00182"/>
    </source>
</evidence>
<dbReference type="Proteomes" id="UP000199158">
    <property type="component" value="Unassembled WGS sequence"/>
</dbReference>
<keyword evidence="3 5" id="KW-0413">Isomerase</keyword>
<dbReference type="InterPro" id="IPR036986">
    <property type="entry name" value="S4_RNA-bd_sf"/>
</dbReference>
<evidence type="ECO:0000313" key="9">
    <source>
        <dbReference type="Proteomes" id="UP000199158"/>
    </source>
</evidence>
<dbReference type="GO" id="GO:0005829">
    <property type="term" value="C:cytosol"/>
    <property type="evidence" value="ECO:0007669"/>
    <property type="project" value="UniProtKB-ARBA"/>
</dbReference>
<evidence type="ECO:0000256" key="2">
    <source>
        <dbReference type="ARBA" id="ARBA00022884"/>
    </source>
</evidence>
<dbReference type="PROSITE" id="PS50889">
    <property type="entry name" value="S4"/>
    <property type="match status" value="1"/>
</dbReference>
<dbReference type="AlphaFoldDB" id="A0A1H8D3X4"/>
<dbReference type="RefSeq" id="WP_092755648.1">
    <property type="nucleotide sequence ID" value="NZ_FOCG01000002.1"/>
</dbReference>
<dbReference type="InterPro" id="IPR018496">
    <property type="entry name" value="PsdUridine_synth_RsuA/RluB_CS"/>
</dbReference>
<dbReference type="InterPro" id="IPR006145">
    <property type="entry name" value="PsdUridine_synth_RsuA/RluA"/>
</dbReference>
<dbReference type="FunFam" id="3.10.290.10:FF:000003">
    <property type="entry name" value="Pseudouridine synthase"/>
    <property type="match status" value="1"/>
</dbReference>
<evidence type="ECO:0000256" key="3">
    <source>
        <dbReference type="ARBA" id="ARBA00023235"/>
    </source>
</evidence>
<evidence type="ECO:0000313" key="8">
    <source>
        <dbReference type="EMBL" id="SEN01865.1"/>
    </source>
</evidence>
<evidence type="ECO:0000259" key="7">
    <source>
        <dbReference type="SMART" id="SM00363"/>
    </source>
</evidence>
<dbReference type="Gene3D" id="3.10.290.10">
    <property type="entry name" value="RNA-binding S4 domain"/>
    <property type="match status" value="1"/>
</dbReference>
<evidence type="ECO:0000256" key="5">
    <source>
        <dbReference type="RuleBase" id="RU003887"/>
    </source>
</evidence>
<dbReference type="CDD" id="cd00165">
    <property type="entry name" value="S4"/>
    <property type="match status" value="1"/>
</dbReference>
<proteinExistence type="inferred from homology"/>
<dbReference type="Pfam" id="PF00849">
    <property type="entry name" value="PseudoU_synth_2"/>
    <property type="match status" value="1"/>
</dbReference>
<dbReference type="CDD" id="cd02870">
    <property type="entry name" value="PseudoU_synth_RsuA_like"/>
    <property type="match status" value="1"/>
</dbReference>
<feature type="region of interest" description="Disordered" evidence="6">
    <location>
        <begin position="244"/>
        <end position="292"/>
    </location>
</feature>
<dbReference type="Pfam" id="PF01479">
    <property type="entry name" value="S4"/>
    <property type="match status" value="1"/>
</dbReference>
<dbReference type="InterPro" id="IPR050343">
    <property type="entry name" value="RsuA_PseudoU_synthase"/>
</dbReference>
<dbReference type="PANTHER" id="PTHR47683">
    <property type="entry name" value="PSEUDOURIDINE SYNTHASE FAMILY PROTEIN-RELATED"/>
    <property type="match status" value="1"/>
</dbReference>
<dbReference type="Gene3D" id="3.30.70.1560">
    <property type="entry name" value="Alpha-L RNA-binding motif"/>
    <property type="match status" value="1"/>
</dbReference>
<organism evidence="8 9">
    <name type="scientific">Hydrogenoanaerobacterium saccharovorans</name>
    <dbReference type="NCBI Taxonomy" id="474960"/>
    <lineage>
        <taxon>Bacteria</taxon>
        <taxon>Bacillati</taxon>
        <taxon>Bacillota</taxon>
        <taxon>Clostridia</taxon>
        <taxon>Eubacteriales</taxon>
        <taxon>Oscillospiraceae</taxon>
        <taxon>Hydrogenoanaerobacterium</taxon>
    </lineage>
</organism>
<dbReference type="InterPro" id="IPR002942">
    <property type="entry name" value="S4_RNA-bd"/>
</dbReference>
<reference evidence="8 9" key="1">
    <citation type="submission" date="2016-10" db="EMBL/GenBank/DDBJ databases">
        <authorList>
            <person name="de Groot N.N."/>
        </authorList>
    </citation>
    <scope>NUCLEOTIDE SEQUENCE [LARGE SCALE GENOMIC DNA]</scope>
    <source>
        <strain evidence="8 9">CGMCC 1.5070</strain>
    </source>
</reference>
<dbReference type="GO" id="GO:0120159">
    <property type="term" value="F:rRNA pseudouridine synthase activity"/>
    <property type="evidence" value="ECO:0007669"/>
    <property type="project" value="UniProtKB-ARBA"/>
</dbReference>
<protein>
    <recommendedName>
        <fullName evidence="5">Pseudouridine synthase</fullName>
        <ecNumber evidence="5">5.4.99.-</ecNumber>
    </recommendedName>
</protein>
<dbReference type="GO" id="GO:0000455">
    <property type="term" value="P:enzyme-directed rRNA pseudouridine synthesis"/>
    <property type="evidence" value="ECO:0007669"/>
    <property type="project" value="UniProtKB-ARBA"/>
</dbReference>
<evidence type="ECO:0000256" key="6">
    <source>
        <dbReference type="SAM" id="MobiDB-lite"/>
    </source>
</evidence>
<dbReference type="InterPro" id="IPR000748">
    <property type="entry name" value="PsdUridine_synth_RsuA/RluB/E/F"/>
</dbReference>
<feature type="compositionally biased region" description="Polar residues" evidence="6">
    <location>
        <begin position="244"/>
        <end position="253"/>
    </location>
</feature>
<name>A0A1H8D3X4_9FIRM</name>
<dbReference type="EC" id="5.4.99.-" evidence="5"/>
<dbReference type="SUPFAM" id="SSF55120">
    <property type="entry name" value="Pseudouridine synthase"/>
    <property type="match status" value="1"/>
</dbReference>
<dbReference type="PANTHER" id="PTHR47683:SF2">
    <property type="entry name" value="RNA-BINDING S4 DOMAIN-CONTAINING PROTEIN"/>
    <property type="match status" value="1"/>
</dbReference>
<dbReference type="FunFam" id="3.30.70.1560:FF:000001">
    <property type="entry name" value="Pseudouridine synthase"/>
    <property type="match status" value="1"/>
</dbReference>
<keyword evidence="9" id="KW-1185">Reference proteome</keyword>
<dbReference type="InterPro" id="IPR042092">
    <property type="entry name" value="PsdUridine_s_RsuA/RluB/E/F_cat"/>
</dbReference>
<dbReference type="NCBIfam" id="TIGR00093">
    <property type="entry name" value="pseudouridine synthase"/>
    <property type="match status" value="1"/>
</dbReference>
<dbReference type="EMBL" id="FOCG01000002">
    <property type="protein sequence ID" value="SEN01865.1"/>
    <property type="molecule type" value="Genomic_DNA"/>
</dbReference>
<dbReference type="GO" id="GO:0003723">
    <property type="term" value="F:RNA binding"/>
    <property type="evidence" value="ECO:0007669"/>
    <property type="project" value="UniProtKB-KW"/>
</dbReference>
<dbReference type="SUPFAM" id="SSF55174">
    <property type="entry name" value="Alpha-L RNA-binding motif"/>
    <property type="match status" value="1"/>
</dbReference>
<dbReference type="PROSITE" id="PS01149">
    <property type="entry name" value="PSI_RSU"/>
    <property type="match status" value="1"/>
</dbReference>